<evidence type="ECO:0000313" key="3">
    <source>
        <dbReference type="Proteomes" id="UP001476807"/>
    </source>
</evidence>
<name>A0ABV1RSR2_9BACT</name>
<keyword evidence="3" id="KW-1185">Reference proteome</keyword>
<evidence type="ECO:0000313" key="2">
    <source>
        <dbReference type="EMBL" id="MER2997399.1"/>
    </source>
</evidence>
<evidence type="ECO:0000256" key="1">
    <source>
        <dbReference type="SAM" id="Phobius"/>
    </source>
</evidence>
<comment type="caution">
    <text evidence="2">The sequence shown here is derived from an EMBL/GenBank/DDBJ whole genome shotgun (WGS) entry which is preliminary data.</text>
</comment>
<organism evidence="2 3">
    <name type="scientific">Pontibacter populi</name>
    <dbReference type="NCBI Taxonomy" id="890055"/>
    <lineage>
        <taxon>Bacteria</taxon>
        <taxon>Pseudomonadati</taxon>
        <taxon>Bacteroidota</taxon>
        <taxon>Cytophagia</taxon>
        <taxon>Cytophagales</taxon>
        <taxon>Hymenobacteraceae</taxon>
        <taxon>Pontibacter</taxon>
    </lineage>
</organism>
<keyword evidence="1" id="KW-1133">Transmembrane helix</keyword>
<dbReference type="EMBL" id="JBEOKT010000005">
    <property type="protein sequence ID" value="MER2997399.1"/>
    <property type="molecule type" value="Genomic_DNA"/>
</dbReference>
<keyword evidence="1" id="KW-0472">Membrane</keyword>
<dbReference type="RefSeq" id="WP_350411794.1">
    <property type="nucleotide sequence ID" value="NZ_JBEOKT010000005.1"/>
</dbReference>
<dbReference type="Proteomes" id="UP001476807">
    <property type="component" value="Unassembled WGS sequence"/>
</dbReference>
<accession>A0ABV1RSR2</accession>
<protein>
    <submittedName>
        <fullName evidence="2">Uncharacterized protein</fullName>
    </submittedName>
</protein>
<reference evidence="2 3" key="1">
    <citation type="submission" date="2024-06" db="EMBL/GenBank/DDBJ databases">
        <title>Pontibacter populi HYL7-15.</title>
        <authorList>
            <person name="Kim M.K."/>
        </authorList>
    </citation>
    <scope>NUCLEOTIDE SEQUENCE [LARGE SCALE GENOMIC DNA]</scope>
    <source>
        <strain evidence="2 3">HYL7-15</strain>
    </source>
</reference>
<gene>
    <name evidence="2" type="ORF">ABS362_07570</name>
</gene>
<keyword evidence="1" id="KW-0812">Transmembrane</keyword>
<sequence>MDTIFWICVKLMQVGANVLGITYQQLNVILFVILHPALTIVLWYQYRRYKRKYQLALEMNK</sequence>
<feature type="transmembrane region" description="Helical" evidence="1">
    <location>
        <begin position="26"/>
        <end position="44"/>
    </location>
</feature>
<proteinExistence type="predicted"/>